<dbReference type="Gene3D" id="2.20.110.10">
    <property type="entry name" value="Histone H3 K4-specific methyltransferase SET7/9 N-terminal domain"/>
    <property type="match status" value="4"/>
</dbReference>
<feature type="signal peptide" evidence="1">
    <location>
        <begin position="1"/>
        <end position="18"/>
    </location>
</feature>
<dbReference type="RefSeq" id="WP_106593119.1">
    <property type="nucleotide sequence ID" value="NZ_PYGI01000027.1"/>
</dbReference>
<dbReference type="InterPro" id="IPR011652">
    <property type="entry name" value="MORN_2"/>
</dbReference>
<dbReference type="PANTHER" id="PTHR33706">
    <property type="entry name" value="MORN VARIANT REPEAT PROTEIN"/>
    <property type="match status" value="1"/>
</dbReference>
<dbReference type="OrthoDB" id="6073639at2"/>
<keyword evidence="3" id="KW-1185">Reference proteome</keyword>
<reference evidence="2 3" key="1">
    <citation type="submission" date="2018-03" db="EMBL/GenBank/DDBJ databases">
        <title>Genomic Encyclopedia of Archaeal and Bacterial Type Strains, Phase II (KMG-II): from individual species to whole genera.</title>
        <authorList>
            <person name="Goeker M."/>
        </authorList>
    </citation>
    <scope>NUCLEOTIDE SEQUENCE [LARGE SCALE GENOMIC DNA]</scope>
    <source>
        <strain evidence="2 3">DSM 17586</strain>
    </source>
</reference>
<dbReference type="Gene3D" id="3.90.930.1">
    <property type="match status" value="1"/>
</dbReference>
<accession>A0A2P8ELC3</accession>
<keyword evidence="1" id="KW-0732">Signal</keyword>
<evidence type="ECO:0000256" key="1">
    <source>
        <dbReference type="SAM" id="SignalP"/>
    </source>
</evidence>
<protein>
    <submittedName>
        <fullName evidence="2">Antitoxin component YwqK of YwqJK toxin-antitoxin module</fullName>
    </submittedName>
</protein>
<evidence type="ECO:0000313" key="3">
    <source>
        <dbReference type="Proteomes" id="UP000242133"/>
    </source>
</evidence>
<organism evidence="2 3">
    <name type="scientific">Marinobacterium halophilum</name>
    <dbReference type="NCBI Taxonomy" id="267374"/>
    <lineage>
        <taxon>Bacteria</taxon>
        <taxon>Pseudomonadati</taxon>
        <taxon>Pseudomonadota</taxon>
        <taxon>Gammaproteobacteria</taxon>
        <taxon>Oceanospirillales</taxon>
        <taxon>Oceanospirillaceae</taxon>
        <taxon>Marinobacterium</taxon>
    </lineage>
</organism>
<gene>
    <name evidence="2" type="ORF">CLV44_12721</name>
</gene>
<dbReference type="Pfam" id="PF07661">
    <property type="entry name" value="MORN_2"/>
    <property type="match status" value="4"/>
</dbReference>
<dbReference type="AlphaFoldDB" id="A0A2P8ELC3"/>
<feature type="chain" id="PRO_5015136083" evidence="1">
    <location>
        <begin position="19"/>
        <end position="623"/>
    </location>
</feature>
<evidence type="ECO:0000313" key="2">
    <source>
        <dbReference type="EMBL" id="PSL10259.1"/>
    </source>
</evidence>
<proteinExistence type="predicted"/>
<dbReference type="PANTHER" id="PTHR33706:SF1">
    <property type="entry name" value="TPR REPEAT PROTEIN"/>
    <property type="match status" value="1"/>
</dbReference>
<sequence>MRYLMLLPLLLLSALSHAETVWLNDQWDVVDAEAKASYYLRQHPVEQDGRWPITLYYKGSETPRYTSFLNGPSLQDDLLVGAFTFYHANGQISSVGQRSDSGQHEGVTRFYDDAGVLTHENSYRNGEPHGLQKSYQANGQLDRIYWADQGKATGVDAHYYEDGSLKSTHSLHNNEAHGEQNAYYPDGQLRERTHYTHGVQLGEKVRYHADGQLAYRATYSAEGLDGTSVSYYKDGQMQREDVMRKGKRHGLARFWAENGQLTQATHYRNDKRHGESRHYDANGMLERLEHYENSREIGEQRRYHSGSEQVQRISHYDQQHRLTRQQHFEPNGEMSQDISIRYRQGHAVRDSRYFEAGVLSRRQQNDDGRDWQLTERFDAEGTLVGREERLGYSLEGLYLTRGDLGWTGPAYEQRVNYQNGRQHGDYERRLLSGELLEQGEYAEGVKVGRWEYRDDYSHRIEHFNRKGQYDGEQRYLMPDGQLKRLAHYRNDQLQGAYEEYDEDGRLIAKGSYQDNQRHGAWQHLDDYELQHLLWQGEYHQGDKVGDWVAHSAAGYVTGREQYDDQGCAQGAFYYFTDEGLLTGVARYRDGERHGSSISYINGRAYSCSVYDQGSLVSEDCNDG</sequence>
<comment type="caution">
    <text evidence="2">The sequence shown here is derived from an EMBL/GenBank/DDBJ whole genome shotgun (WGS) entry which is preliminary data.</text>
</comment>
<name>A0A2P8ELC3_9GAMM</name>
<dbReference type="EMBL" id="PYGI01000027">
    <property type="protein sequence ID" value="PSL10259.1"/>
    <property type="molecule type" value="Genomic_DNA"/>
</dbReference>
<dbReference type="SUPFAM" id="SSF82185">
    <property type="entry name" value="Histone H3 K4-specific methyltransferase SET7/9 N-terminal domain"/>
    <property type="match status" value="5"/>
</dbReference>
<dbReference type="Proteomes" id="UP000242133">
    <property type="component" value="Unassembled WGS sequence"/>
</dbReference>